<dbReference type="GO" id="GO:0005524">
    <property type="term" value="F:ATP binding"/>
    <property type="evidence" value="ECO:0007669"/>
    <property type="project" value="UniProtKB-KW"/>
</dbReference>
<dbReference type="GO" id="GO:0006310">
    <property type="term" value="P:DNA recombination"/>
    <property type="evidence" value="ECO:0007669"/>
    <property type="project" value="TreeGrafter"/>
</dbReference>
<dbReference type="EMBL" id="AYZE01000015">
    <property type="protein sequence ID" value="KRM90423.1"/>
    <property type="molecule type" value="Genomic_DNA"/>
</dbReference>
<reference evidence="6 7" key="1">
    <citation type="journal article" date="2015" name="Genome Announc.">
        <title>Expanding the biotechnology potential of lactobacilli through comparative genomics of 213 strains and associated genera.</title>
        <authorList>
            <person name="Sun Z."/>
            <person name="Harris H.M."/>
            <person name="McCann A."/>
            <person name="Guo C."/>
            <person name="Argimon S."/>
            <person name="Zhang W."/>
            <person name="Yang X."/>
            <person name="Jeffery I.B."/>
            <person name="Cooney J.C."/>
            <person name="Kagawa T.F."/>
            <person name="Liu W."/>
            <person name="Song Y."/>
            <person name="Salvetti E."/>
            <person name="Wrobel A."/>
            <person name="Rasinkangas P."/>
            <person name="Parkhill J."/>
            <person name="Rea M.C."/>
            <person name="O'Sullivan O."/>
            <person name="Ritari J."/>
            <person name="Douillard F.P."/>
            <person name="Paul Ross R."/>
            <person name="Yang R."/>
            <person name="Briner A.E."/>
            <person name="Felis G.E."/>
            <person name="de Vos W.M."/>
            <person name="Barrangou R."/>
            <person name="Klaenhammer T.R."/>
            <person name="Caufield P.W."/>
            <person name="Cui Y."/>
            <person name="Zhang H."/>
            <person name="O'Toole P.W."/>
        </authorList>
    </citation>
    <scope>NUCLEOTIDE SEQUENCE [LARGE SCALE GENOMIC DNA]</scope>
    <source>
        <strain evidence="6 7">DSM 21116</strain>
    </source>
</reference>
<dbReference type="RefSeq" id="WP_057829540.1">
    <property type="nucleotide sequence ID" value="NZ_AYZE01000015.1"/>
</dbReference>
<dbReference type="GO" id="GO:0003677">
    <property type="term" value="F:DNA binding"/>
    <property type="evidence" value="ECO:0007669"/>
    <property type="project" value="UniProtKB-KW"/>
</dbReference>
<feature type="domain" description="Helicase ATP-binding" evidence="4">
    <location>
        <begin position="112"/>
        <end position="264"/>
    </location>
</feature>
<keyword evidence="7" id="KW-1185">Reference proteome</keyword>
<dbReference type="GO" id="GO:0006270">
    <property type="term" value="P:DNA replication initiation"/>
    <property type="evidence" value="ECO:0007669"/>
    <property type="project" value="TreeGrafter"/>
</dbReference>
<dbReference type="GO" id="GO:0043138">
    <property type="term" value="F:3'-5' DNA helicase activity"/>
    <property type="evidence" value="ECO:0007669"/>
    <property type="project" value="TreeGrafter"/>
</dbReference>
<dbReference type="STRING" id="1423729.FC80_GL001327"/>
<name>A0A0R2CG05_9LACO</name>
<dbReference type="Pfam" id="PF00271">
    <property type="entry name" value="Helicase_C"/>
    <property type="match status" value="1"/>
</dbReference>
<dbReference type="PANTHER" id="PTHR30580">
    <property type="entry name" value="PRIMOSOMAL PROTEIN N"/>
    <property type="match status" value="1"/>
</dbReference>
<organism evidence="6 7">
    <name type="scientific">Liquorilactobacillus cacaonum DSM 21116</name>
    <dbReference type="NCBI Taxonomy" id="1423729"/>
    <lineage>
        <taxon>Bacteria</taxon>
        <taxon>Bacillati</taxon>
        <taxon>Bacillota</taxon>
        <taxon>Bacilli</taxon>
        <taxon>Lactobacillales</taxon>
        <taxon>Lactobacillaceae</taxon>
        <taxon>Liquorilactobacillus</taxon>
    </lineage>
</organism>
<proteinExistence type="predicted"/>
<dbReference type="Pfam" id="PF00270">
    <property type="entry name" value="DEAD"/>
    <property type="match status" value="1"/>
</dbReference>
<dbReference type="Proteomes" id="UP000051131">
    <property type="component" value="Unassembled WGS sequence"/>
</dbReference>
<keyword evidence="1" id="KW-0547">Nucleotide-binding</keyword>
<evidence type="ECO:0000313" key="6">
    <source>
        <dbReference type="EMBL" id="KRM90423.1"/>
    </source>
</evidence>
<evidence type="ECO:0000259" key="5">
    <source>
        <dbReference type="PROSITE" id="PS51194"/>
    </source>
</evidence>
<dbReference type="PATRIC" id="fig|1423729.3.peg.1348"/>
<dbReference type="SMART" id="SM00487">
    <property type="entry name" value="DEXDc"/>
    <property type="match status" value="1"/>
</dbReference>
<evidence type="ECO:0000256" key="2">
    <source>
        <dbReference type="ARBA" id="ARBA00022840"/>
    </source>
</evidence>
<evidence type="ECO:0000256" key="1">
    <source>
        <dbReference type="ARBA" id="ARBA00022741"/>
    </source>
</evidence>
<evidence type="ECO:0000259" key="4">
    <source>
        <dbReference type="PROSITE" id="PS51192"/>
    </source>
</evidence>
<feature type="domain" description="Helicase C-terminal" evidence="5">
    <location>
        <begin position="296"/>
        <end position="443"/>
    </location>
</feature>
<dbReference type="PROSITE" id="PS51192">
    <property type="entry name" value="HELICASE_ATP_BIND_1"/>
    <property type="match status" value="1"/>
</dbReference>
<sequence>MKDEDFFGRLVPLKKTEQFILKDITSVFKIEAIEVQKNKIMCNRCNQKTVKKRAILPNQEYFCPQCIMLGRITTQHILYTIKEPNRFVENLNPLTWGGELSMSQLECSNKIVQVQEENQNFLLWAVTGAGKTEILFAALAEAFKKGKRVCIASPRIDVCNELYPRLNEAFKHIKIVLLHGYQTERYEYSQLVVCTTHQLIRFKEAFDMLIIDEVDAFPFKDNSMLVGAVNAARKTSSSLIMLTATPTKSLLKEVKMKKMEVGYLPLRYHGKELPVPQIIIKSNWLEKFKKGEMEKKIGKIINKWIDEQHPFFVFVSHIKYLKIINEVMIKFVVGRCNGTTVFSADKRRVEKVQKMRNGEYQYLVTTTILERGVTFAGLNVLVLGADDELFTSSSLVQIAGRVGRSAQNPKGDVIFICGKRKKNVVDAKKQIQLLNAKGRKLRI</sequence>
<comment type="caution">
    <text evidence="6">The sequence shown here is derived from an EMBL/GenBank/DDBJ whole genome shotgun (WGS) entry which is preliminary data.</text>
</comment>
<dbReference type="SMART" id="SM00490">
    <property type="entry name" value="HELICc"/>
    <property type="match status" value="1"/>
</dbReference>
<dbReference type="InterPro" id="IPR011545">
    <property type="entry name" value="DEAD/DEAH_box_helicase_dom"/>
</dbReference>
<evidence type="ECO:0000313" key="7">
    <source>
        <dbReference type="Proteomes" id="UP000051131"/>
    </source>
</evidence>
<dbReference type="InterPro" id="IPR001650">
    <property type="entry name" value="Helicase_C-like"/>
</dbReference>
<evidence type="ECO:0000256" key="3">
    <source>
        <dbReference type="ARBA" id="ARBA00023125"/>
    </source>
</evidence>
<dbReference type="OrthoDB" id="2077914at2"/>
<keyword evidence="3" id="KW-0238">DNA-binding</keyword>
<dbReference type="InterPro" id="IPR027417">
    <property type="entry name" value="P-loop_NTPase"/>
</dbReference>
<accession>A0A0R2CG05</accession>
<dbReference type="AlphaFoldDB" id="A0A0R2CG05"/>
<dbReference type="InterPro" id="IPR014001">
    <property type="entry name" value="Helicase_ATP-bd"/>
</dbReference>
<dbReference type="GO" id="GO:0006302">
    <property type="term" value="P:double-strand break repair"/>
    <property type="evidence" value="ECO:0007669"/>
    <property type="project" value="TreeGrafter"/>
</dbReference>
<dbReference type="SUPFAM" id="SSF52540">
    <property type="entry name" value="P-loop containing nucleoside triphosphate hydrolases"/>
    <property type="match status" value="1"/>
</dbReference>
<dbReference type="PROSITE" id="PS51194">
    <property type="entry name" value="HELICASE_CTER"/>
    <property type="match status" value="1"/>
</dbReference>
<gene>
    <name evidence="6" type="ORF">FC80_GL001327</name>
</gene>
<dbReference type="Gene3D" id="3.40.50.300">
    <property type="entry name" value="P-loop containing nucleotide triphosphate hydrolases"/>
    <property type="match status" value="2"/>
</dbReference>
<dbReference type="PANTHER" id="PTHR30580:SF1">
    <property type="entry name" value="COMF OPERON PROTEIN 1"/>
    <property type="match status" value="1"/>
</dbReference>
<protein>
    <submittedName>
        <fullName evidence="6">ComF operon protein 1</fullName>
    </submittedName>
</protein>
<keyword evidence="2" id="KW-0067">ATP-binding</keyword>